<dbReference type="Proteomes" id="UP000800038">
    <property type="component" value="Unassembled WGS sequence"/>
</dbReference>
<keyword evidence="1" id="KW-1133">Transmembrane helix</keyword>
<protein>
    <submittedName>
        <fullName evidence="2">Uncharacterized protein</fullName>
    </submittedName>
</protein>
<keyword evidence="1" id="KW-0812">Transmembrane</keyword>
<accession>A0A6A5SNS7</accession>
<dbReference type="EMBL" id="ML976042">
    <property type="protein sequence ID" value="KAF1941823.1"/>
    <property type="molecule type" value="Genomic_DNA"/>
</dbReference>
<name>A0A6A5SNS7_9PLEO</name>
<evidence type="ECO:0000313" key="2">
    <source>
        <dbReference type="EMBL" id="KAF1941823.1"/>
    </source>
</evidence>
<feature type="transmembrane region" description="Helical" evidence="1">
    <location>
        <begin position="17"/>
        <end position="33"/>
    </location>
</feature>
<reference evidence="2" key="1">
    <citation type="journal article" date="2020" name="Stud. Mycol.">
        <title>101 Dothideomycetes genomes: a test case for predicting lifestyles and emergence of pathogens.</title>
        <authorList>
            <person name="Haridas S."/>
            <person name="Albert R."/>
            <person name="Binder M."/>
            <person name="Bloem J."/>
            <person name="Labutti K."/>
            <person name="Salamov A."/>
            <person name="Andreopoulos B."/>
            <person name="Baker S."/>
            <person name="Barry K."/>
            <person name="Bills G."/>
            <person name="Bluhm B."/>
            <person name="Cannon C."/>
            <person name="Castanera R."/>
            <person name="Culley D."/>
            <person name="Daum C."/>
            <person name="Ezra D."/>
            <person name="Gonzalez J."/>
            <person name="Henrissat B."/>
            <person name="Kuo A."/>
            <person name="Liang C."/>
            <person name="Lipzen A."/>
            <person name="Lutzoni F."/>
            <person name="Magnuson J."/>
            <person name="Mondo S."/>
            <person name="Nolan M."/>
            <person name="Ohm R."/>
            <person name="Pangilinan J."/>
            <person name="Park H.-J."/>
            <person name="Ramirez L."/>
            <person name="Alfaro M."/>
            <person name="Sun H."/>
            <person name="Tritt A."/>
            <person name="Yoshinaga Y."/>
            <person name="Zwiers L.-H."/>
            <person name="Turgeon B."/>
            <person name="Goodwin S."/>
            <person name="Spatafora J."/>
            <person name="Crous P."/>
            <person name="Grigoriev I."/>
        </authorList>
    </citation>
    <scope>NUCLEOTIDE SEQUENCE</scope>
    <source>
        <strain evidence="2">CBS 161.51</strain>
    </source>
</reference>
<proteinExistence type="predicted"/>
<keyword evidence="1" id="KW-0472">Membrane</keyword>
<gene>
    <name evidence="2" type="ORF">EJ02DRAFT_189769</name>
</gene>
<evidence type="ECO:0000256" key="1">
    <source>
        <dbReference type="SAM" id="Phobius"/>
    </source>
</evidence>
<dbReference type="AlphaFoldDB" id="A0A6A5SNS7"/>
<organism evidence="2 3">
    <name type="scientific">Clathrospora elynae</name>
    <dbReference type="NCBI Taxonomy" id="706981"/>
    <lineage>
        <taxon>Eukaryota</taxon>
        <taxon>Fungi</taxon>
        <taxon>Dikarya</taxon>
        <taxon>Ascomycota</taxon>
        <taxon>Pezizomycotina</taxon>
        <taxon>Dothideomycetes</taxon>
        <taxon>Pleosporomycetidae</taxon>
        <taxon>Pleosporales</taxon>
        <taxon>Diademaceae</taxon>
        <taxon>Clathrospora</taxon>
    </lineage>
</organism>
<evidence type="ECO:0000313" key="3">
    <source>
        <dbReference type="Proteomes" id="UP000800038"/>
    </source>
</evidence>
<keyword evidence="3" id="KW-1185">Reference proteome</keyword>
<sequence length="114" mass="12945">MNFSFCIVASRITRSPLLYPGAVFTALIFGFPIQRRNSDLFLLSSFGCYSRYHSVGPLFPRVNKQLSGARNKQRLVDTLPHNSSQGSECTNCVRSDIDMDRLDSSRFQDIIMVF</sequence>